<comment type="similarity">
    <text evidence="2 9">Belongs to the MGMT family.</text>
</comment>
<comment type="function">
    <text evidence="9">Involved in the cellular defense against the biological effects of O6-methylguanine (O6-MeG) and O4-methylthymine (O4-MeT) in DNA. Repairs the methylated nucleobase in DNA by stoichiometrically transferring the methyl group to a cysteine residue in the enzyme. This is a suicide reaction: the enzyme is irreversibly inactivated.</text>
</comment>
<dbReference type="SUPFAM" id="SSF53155">
    <property type="entry name" value="Methylated DNA-protein cysteine methyltransferase domain"/>
    <property type="match status" value="1"/>
</dbReference>
<keyword evidence="7 9" id="KW-0234">DNA repair</keyword>
<dbReference type="CDD" id="cd06445">
    <property type="entry name" value="ATase"/>
    <property type="match status" value="1"/>
</dbReference>
<dbReference type="GO" id="GO:0006307">
    <property type="term" value="P:DNA alkylation repair"/>
    <property type="evidence" value="ECO:0007669"/>
    <property type="project" value="UniProtKB-UniRule"/>
</dbReference>
<evidence type="ECO:0000256" key="3">
    <source>
        <dbReference type="ARBA" id="ARBA00022490"/>
    </source>
</evidence>
<comment type="catalytic activity">
    <reaction evidence="8 9">
        <text>a 6-O-methyl-2'-deoxyguanosine in DNA + L-cysteinyl-[protein] = S-methyl-L-cysteinyl-[protein] + a 2'-deoxyguanosine in DNA</text>
        <dbReference type="Rhea" id="RHEA:24000"/>
        <dbReference type="Rhea" id="RHEA-COMP:10131"/>
        <dbReference type="Rhea" id="RHEA-COMP:10132"/>
        <dbReference type="Rhea" id="RHEA-COMP:11367"/>
        <dbReference type="Rhea" id="RHEA-COMP:11368"/>
        <dbReference type="ChEBI" id="CHEBI:29950"/>
        <dbReference type="ChEBI" id="CHEBI:82612"/>
        <dbReference type="ChEBI" id="CHEBI:85445"/>
        <dbReference type="ChEBI" id="CHEBI:85448"/>
        <dbReference type="EC" id="2.1.1.63"/>
    </reaction>
</comment>
<keyword evidence="5 9" id="KW-0808">Transferase</keyword>
<name>A0A062XT47_9BACT</name>
<dbReference type="InterPro" id="IPR001497">
    <property type="entry name" value="MethylDNA_cys_MeTrfase_AS"/>
</dbReference>
<dbReference type="InterPro" id="IPR036388">
    <property type="entry name" value="WH-like_DNA-bd_sf"/>
</dbReference>
<dbReference type="InterPro" id="IPR008332">
    <property type="entry name" value="MethylG_MeTrfase_N"/>
</dbReference>
<dbReference type="NCBIfam" id="TIGR00589">
    <property type="entry name" value="ogt"/>
    <property type="match status" value="1"/>
</dbReference>
<dbReference type="AlphaFoldDB" id="A0A062XT47"/>
<keyword evidence="6 9" id="KW-0227">DNA damage</keyword>
<dbReference type="InterPro" id="IPR014048">
    <property type="entry name" value="MethylDNA_cys_MeTrfase_DNA-bd"/>
</dbReference>
<evidence type="ECO:0000256" key="7">
    <source>
        <dbReference type="ARBA" id="ARBA00023204"/>
    </source>
</evidence>
<dbReference type="SUPFAM" id="SSF46767">
    <property type="entry name" value="Methylated DNA-protein cysteine methyltransferase, C-terminal domain"/>
    <property type="match status" value="1"/>
</dbReference>
<comment type="miscellaneous">
    <text evidence="9">This enzyme catalyzes only one turnover and therefore is not strictly catalytic. According to one definition, an enzyme is a biocatalyst that acts repeatedly and over many reaction cycles.</text>
</comment>
<keyword evidence="3 9" id="KW-0963">Cytoplasm</keyword>
<keyword evidence="13" id="KW-1185">Reference proteome</keyword>
<sequence>MKEEKSRDVNAWVRFRTPVGWLEVRASEEGVVAVEFGAREEEGEGGSGQALAWARQAREELEAYFSGRQRGFSVPLLLNGTPFQQAVWRKLLEIPYGQTATYGALARELGRAGAARAVGAACAVNPIPILVPCHRVLGSGGALTGFAGGLSVKARLLALERQHR</sequence>
<dbReference type="InterPro" id="IPR023546">
    <property type="entry name" value="MGMT"/>
</dbReference>
<evidence type="ECO:0000256" key="9">
    <source>
        <dbReference type="HAMAP-Rule" id="MF_00772"/>
    </source>
</evidence>
<dbReference type="GO" id="GO:0003908">
    <property type="term" value="F:methylated-DNA-[protein]-cysteine S-methyltransferase activity"/>
    <property type="evidence" value="ECO:0007669"/>
    <property type="project" value="UniProtKB-UniRule"/>
</dbReference>
<dbReference type="FunFam" id="1.10.10.10:FF:000214">
    <property type="entry name" value="Methylated-DNA--protein-cysteine methyltransferase"/>
    <property type="match status" value="1"/>
</dbReference>
<dbReference type="Proteomes" id="UP000027284">
    <property type="component" value="Unassembled WGS sequence"/>
</dbReference>
<dbReference type="GO" id="GO:0005737">
    <property type="term" value="C:cytoplasm"/>
    <property type="evidence" value="ECO:0007669"/>
    <property type="project" value="UniProtKB-SubCell"/>
</dbReference>
<comment type="subcellular location">
    <subcellularLocation>
        <location evidence="9">Cytoplasm</location>
    </subcellularLocation>
</comment>
<dbReference type="HAMAP" id="MF_00772">
    <property type="entry name" value="OGT"/>
    <property type="match status" value="1"/>
</dbReference>
<dbReference type="GO" id="GO:0032259">
    <property type="term" value="P:methylation"/>
    <property type="evidence" value="ECO:0007669"/>
    <property type="project" value="UniProtKB-KW"/>
</dbReference>
<dbReference type="RefSeq" id="WP_038048633.1">
    <property type="nucleotide sequence ID" value="NZ_JMFG01000015.1"/>
</dbReference>
<proteinExistence type="inferred from homology"/>
<dbReference type="Pfam" id="PF02870">
    <property type="entry name" value="Methyltransf_1N"/>
    <property type="match status" value="1"/>
</dbReference>
<keyword evidence="4 9" id="KW-0489">Methyltransferase</keyword>
<dbReference type="Gene3D" id="1.10.10.10">
    <property type="entry name" value="Winged helix-like DNA-binding domain superfamily/Winged helix DNA-binding domain"/>
    <property type="match status" value="1"/>
</dbReference>
<evidence type="ECO:0000259" key="10">
    <source>
        <dbReference type="Pfam" id="PF01035"/>
    </source>
</evidence>
<feature type="domain" description="Methylated-DNA-[protein]-cysteine S-methyltransferase DNA binding" evidence="10">
    <location>
        <begin position="82"/>
        <end position="161"/>
    </location>
</feature>
<feature type="active site" description="Nucleophile; methyl group acceptor" evidence="9">
    <location>
        <position position="133"/>
    </location>
</feature>
<gene>
    <name evidence="12" type="ORF">EG19_01995</name>
</gene>
<feature type="domain" description="Methylguanine DNA methyltransferase ribonuclease-like" evidence="11">
    <location>
        <begin position="16"/>
        <end position="77"/>
    </location>
</feature>
<dbReference type="Gene3D" id="3.30.160.70">
    <property type="entry name" value="Methylated DNA-protein cysteine methyltransferase domain"/>
    <property type="match status" value="1"/>
</dbReference>
<reference evidence="12 13" key="1">
    <citation type="submission" date="2014-04" db="EMBL/GenBank/DDBJ databases">
        <title>The Genome Sequence of Thermoanaerobaculum aquaticum MP-01, The First Cultivated Group 23 Acidobacterium.</title>
        <authorList>
            <person name="Stamps B.W."/>
            <person name="Losey N.A."/>
            <person name="Lawson P.A."/>
            <person name="Stevenson B.S."/>
        </authorList>
    </citation>
    <scope>NUCLEOTIDE SEQUENCE [LARGE SCALE GENOMIC DNA]</scope>
    <source>
        <strain evidence="12 13">MP-01</strain>
    </source>
</reference>
<dbReference type="PROSITE" id="PS00374">
    <property type="entry name" value="MGMT"/>
    <property type="match status" value="1"/>
</dbReference>
<evidence type="ECO:0000256" key="8">
    <source>
        <dbReference type="ARBA" id="ARBA00049348"/>
    </source>
</evidence>
<comment type="caution">
    <text evidence="12">The sequence shown here is derived from an EMBL/GenBank/DDBJ whole genome shotgun (WGS) entry which is preliminary data.</text>
</comment>
<accession>A0A062XT47</accession>
<dbReference type="EMBL" id="JMFG01000015">
    <property type="protein sequence ID" value="KDA53993.1"/>
    <property type="molecule type" value="Genomic_DNA"/>
</dbReference>
<evidence type="ECO:0000256" key="1">
    <source>
        <dbReference type="ARBA" id="ARBA00001286"/>
    </source>
</evidence>
<dbReference type="PANTHER" id="PTHR10815">
    <property type="entry name" value="METHYLATED-DNA--PROTEIN-CYSTEINE METHYLTRANSFERASE"/>
    <property type="match status" value="1"/>
</dbReference>
<dbReference type="PANTHER" id="PTHR10815:SF13">
    <property type="entry name" value="METHYLATED-DNA--PROTEIN-CYSTEINE METHYLTRANSFERASE"/>
    <property type="match status" value="1"/>
</dbReference>
<evidence type="ECO:0000256" key="4">
    <source>
        <dbReference type="ARBA" id="ARBA00022603"/>
    </source>
</evidence>
<comment type="catalytic activity">
    <reaction evidence="1 9">
        <text>a 4-O-methyl-thymidine in DNA + L-cysteinyl-[protein] = a thymidine in DNA + S-methyl-L-cysteinyl-[protein]</text>
        <dbReference type="Rhea" id="RHEA:53428"/>
        <dbReference type="Rhea" id="RHEA-COMP:10131"/>
        <dbReference type="Rhea" id="RHEA-COMP:10132"/>
        <dbReference type="Rhea" id="RHEA-COMP:13555"/>
        <dbReference type="Rhea" id="RHEA-COMP:13556"/>
        <dbReference type="ChEBI" id="CHEBI:29950"/>
        <dbReference type="ChEBI" id="CHEBI:82612"/>
        <dbReference type="ChEBI" id="CHEBI:137386"/>
        <dbReference type="ChEBI" id="CHEBI:137387"/>
        <dbReference type="EC" id="2.1.1.63"/>
    </reaction>
</comment>
<evidence type="ECO:0000256" key="2">
    <source>
        <dbReference type="ARBA" id="ARBA00008711"/>
    </source>
</evidence>
<evidence type="ECO:0000313" key="13">
    <source>
        <dbReference type="Proteomes" id="UP000027284"/>
    </source>
</evidence>
<evidence type="ECO:0000259" key="11">
    <source>
        <dbReference type="Pfam" id="PF02870"/>
    </source>
</evidence>
<dbReference type="InterPro" id="IPR036631">
    <property type="entry name" value="MGMT_N_sf"/>
</dbReference>
<dbReference type="InterPro" id="IPR036217">
    <property type="entry name" value="MethylDNA_cys_MeTrfase_DNAb"/>
</dbReference>
<evidence type="ECO:0000256" key="5">
    <source>
        <dbReference type="ARBA" id="ARBA00022679"/>
    </source>
</evidence>
<dbReference type="OrthoDB" id="9802228at2"/>
<protein>
    <recommendedName>
        <fullName evidence="9">Methylated-DNA--protein-cysteine methyltransferase</fullName>
        <ecNumber evidence="9">2.1.1.63</ecNumber>
    </recommendedName>
    <alternativeName>
        <fullName evidence="9">6-O-methylguanine-DNA methyltransferase</fullName>
        <shortName evidence="9">MGMT</shortName>
    </alternativeName>
    <alternativeName>
        <fullName evidence="9">O-6-methylguanine-DNA-alkyltransferase</fullName>
    </alternativeName>
</protein>
<evidence type="ECO:0000256" key="6">
    <source>
        <dbReference type="ARBA" id="ARBA00022763"/>
    </source>
</evidence>
<dbReference type="EC" id="2.1.1.63" evidence="9"/>
<dbReference type="Pfam" id="PF01035">
    <property type="entry name" value="DNA_binding_1"/>
    <property type="match status" value="1"/>
</dbReference>
<evidence type="ECO:0000313" key="12">
    <source>
        <dbReference type="EMBL" id="KDA53993.1"/>
    </source>
</evidence>
<dbReference type="STRING" id="1312852.EG19_01995"/>
<organism evidence="12 13">
    <name type="scientific">Thermoanaerobaculum aquaticum</name>
    <dbReference type="NCBI Taxonomy" id="1312852"/>
    <lineage>
        <taxon>Bacteria</taxon>
        <taxon>Pseudomonadati</taxon>
        <taxon>Acidobacteriota</taxon>
        <taxon>Thermoanaerobaculia</taxon>
        <taxon>Thermoanaerobaculales</taxon>
        <taxon>Thermoanaerobaculaceae</taxon>
        <taxon>Thermoanaerobaculum</taxon>
    </lineage>
</organism>